<accession>A0A176S354</accession>
<feature type="non-terminal residue" evidence="1">
    <location>
        <position position="195"/>
    </location>
</feature>
<keyword evidence="2" id="KW-1185">Reference proteome</keyword>
<dbReference type="InterPro" id="IPR009057">
    <property type="entry name" value="Homeodomain-like_sf"/>
</dbReference>
<evidence type="ECO:0000313" key="2">
    <source>
        <dbReference type="Proteomes" id="UP000076962"/>
    </source>
</evidence>
<comment type="caution">
    <text evidence="1">The sequence shown here is derived from an EMBL/GenBank/DDBJ whole genome shotgun (WGS) entry which is preliminary data.</text>
</comment>
<organism evidence="1 2">
    <name type="scientific">Candidatus Thiomargarita nelsonii</name>
    <dbReference type="NCBI Taxonomy" id="1003181"/>
    <lineage>
        <taxon>Bacteria</taxon>
        <taxon>Pseudomonadati</taxon>
        <taxon>Pseudomonadota</taxon>
        <taxon>Gammaproteobacteria</taxon>
        <taxon>Thiotrichales</taxon>
        <taxon>Thiotrichaceae</taxon>
        <taxon>Thiomargarita</taxon>
    </lineage>
</organism>
<dbReference type="Pfam" id="PF13565">
    <property type="entry name" value="HTH_32"/>
    <property type="match status" value="1"/>
</dbReference>
<proteinExistence type="predicted"/>
<evidence type="ECO:0000313" key="1">
    <source>
        <dbReference type="EMBL" id="OAD22450.1"/>
    </source>
</evidence>
<dbReference type="EMBL" id="LUTY01000939">
    <property type="protein sequence ID" value="OAD22450.1"/>
    <property type="molecule type" value="Genomic_DNA"/>
</dbReference>
<dbReference type="Proteomes" id="UP000076962">
    <property type="component" value="Unassembled WGS sequence"/>
</dbReference>
<protein>
    <submittedName>
        <fullName evidence="1">Transposase</fullName>
    </submittedName>
</protein>
<dbReference type="SUPFAM" id="SSF46689">
    <property type="entry name" value="Homeodomain-like"/>
    <property type="match status" value="1"/>
</dbReference>
<dbReference type="AlphaFoldDB" id="A0A176S354"/>
<reference evidence="1 2" key="1">
    <citation type="submission" date="2016-05" db="EMBL/GenBank/DDBJ databases">
        <title>Single-cell genome of chain-forming Candidatus Thiomargarita nelsonii and comparison to other large sulfur-oxidizing bacteria.</title>
        <authorList>
            <person name="Winkel M."/>
            <person name="Salman V."/>
            <person name="Woyke T."/>
            <person name="Schulz-Vogt H."/>
            <person name="Richter M."/>
            <person name="Flood B."/>
            <person name="Bailey J."/>
            <person name="Amann R."/>
            <person name="Mussmann M."/>
        </authorList>
    </citation>
    <scope>NUCLEOTIDE SEQUENCE [LARGE SCALE GENOMIC DNA]</scope>
    <source>
        <strain evidence="1 2">THI036</strain>
    </source>
</reference>
<gene>
    <name evidence="1" type="ORF">THIOM_001746</name>
</gene>
<name>A0A176S354_9GAMM</name>
<sequence length="195" mass="22244">MKVPVKFVGALEENQVKQLKELMKNSEQPKIRQRSHAILLSSKGFSIDKMAHLEDVGRDAVSRWLDSWDESGFEGLKDKPRPGGPCKLTPAEKQLVIDLAKETPRSISSIQAQLLEKTGKRVSDSTLKRILKAAGQRWKRIRKSVKGKRNPEEFETASKEIEKLKEQHRNEELELWVGILLTNLVSTYNQAFLMP</sequence>